<dbReference type="InterPro" id="IPR050272">
    <property type="entry name" value="Isochorismatase-like_hydrls"/>
</dbReference>
<proteinExistence type="inferred from homology"/>
<feature type="domain" description="Isochorismatase-like" evidence="3">
    <location>
        <begin position="305"/>
        <end position="464"/>
    </location>
</feature>
<dbReference type="EMBL" id="CAKKNE010000004">
    <property type="protein sequence ID" value="CAH0373865.1"/>
    <property type="molecule type" value="Genomic_DNA"/>
</dbReference>
<dbReference type="SUPFAM" id="SSF52499">
    <property type="entry name" value="Isochorismatase-like hydrolases"/>
    <property type="match status" value="1"/>
</dbReference>
<dbReference type="AlphaFoldDB" id="A0A8J2SLN4"/>
<dbReference type="Pfam" id="PF00857">
    <property type="entry name" value="Isochorismatase"/>
    <property type="match status" value="1"/>
</dbReference>
<evidence type="ECO:0000259" key="3">
    <source>
        <dbReference type="Pfam" id="PF00857"/>
    </source>
</evidence>
<dbReference type="InterPro" id="IPR036380">
    <property type="entry name" value="Isochorismatase-like_sf"/>
</dbReference>
<reference evidence="4" key="1">
    <citation type="submission" date="2021-11" db="EMBL/GenBank/DDBJ databases">
        <authorList>
            <consortium name="Genoscope - CEA"/>
            <person name="William W."/>
        </authorList>
    </citation>
    <scope>NUCLEOTIDE SEQUENCE</scope>
</reference>
<dbReference type="PANTHER" id="PTHR43540">
    <property type="entry name" value="PEROXYUREIDOACRYLATE/UREIDOACRYLATE AMIDOHYDROLASE-RELATED"/>
    <property type="match status" value="1"/>
</dbReference>
<dbReference type="Proteomes" id="UP000789595">
    <property type="component" value="Unassembled WGS sequence"/>
</dbReference>
<organism evidence="4 5">
    <name type="scientific">Pelagomonas calceolata</name>
    <dbReference type="NCBI Taxonomy" id="35677"/>
    <lineage>
        <taxon>Eukaryota</taxon>
        <taxon>Sar</taxon>
        <taxon>Stramenopiles</taxon>
        <taxon>Ochrophyta</taxon>
        <taxon>Pelagophyceae</taxon>
        <taxon>Pelagomonadales</taxon>
        <taxon>Pelagomonadaceae</taxon>
        <taxon>Pelagomonas</taxon>
    </lineage>
</organism>
<sequence length="497" mass="52181">MRCILAVSGTLQEGFPLRKNLDAPGAPAVHLGSGLVRGVRSYLDVKERGCREEDNAPNPACVVTGDAADGNVYELYLVDGAACLGALLGEPRYLAMAPDAVVLDLEAAETCDAVRKLARHVLGDASARRCSVLAVVSAAPAQPSFVRTPSDRSDGVTAFASGAALARERGLLAPTSGAANAWLGGRGARLNKRLSDADAAVALAAAGLAEAAAALQRRDAAPLPLGAVAAATAVAVLARKSPQCAAFAAGAIISSVAHRFLARRAVWQVWAAGRREAVEGAADAPADAAIPCRHGRRFSIARSDTALVCIDLQRDFVEATGRIGGRYADLKNVDAAVRKASDLLKAARTAGLTIAHSRSHRYGASIRDDLIGDRGYELCDACSAQPGEIVVDKWTFGAFASTDLEARLRQRGVRRILLCGVLTNVCVMATAVQAVDRFFRVCLVEDACAAFDPSWHAKAVDLINEPQVRKGHADQPVGLYFGEVSSSREVVRGLRDM</sequence>
<keyword evidence="5" id="KW-1185">Reference proteome</keyword>
<evidence type="ECO:0000256" key="2">
    <source>
        <dbReference type="ARBA" id="ARBA00022801"/>
    </source>
</evidence>
<evidence type="ECO:0000256" key="1">
    <source>
        <dbReference type="ARBA" id="ARBA00006336"/>
    </source>
</evidence>
<accession>A0A8J2SLN4</accession>
<dbReference type="PANTHER" id="PTHR43540:SF9">
    <property type="entry name" value="FAMILY HYDROLASE, PUTATIVE (AFU_ORTHOLOGUE AFUA_2G08700)-RELATED"/>
    <property type="match status" value="1"/>
</dbReference>
<dbReference type="OrthoDB" id="39247at2759"/>
<dbReference type="Gene3D" id="3.40.50.850">
    <property type="entry name" value="Isochorismatase-like"/>
    <property type="match status" value="1"/>
</dbReference>
<dbReference type="InterPro" id="IPR000868">
    <property type="entry name" value="Isochorismatase-like_dom"/>
</dbReference>
<protein>
    <recommendedName>
        <fullName evidence="3">Isochorismatase-like domain-containing protein</fullName>
    </recommendedName>
</protein>
<evidence type="ECO:0000313" key="4">
    <source>
        <dbReference type="EMBL" id="CAH0373865.1"/>
    </source>
</evidence>
<name>A0A8J2SLN4_9STRA</name>
<comment type="caution">
    <text evidence="4">The sequence shown here is derived from an EMBL/GenBank/DDBJ whole genome shotgun (WGS) entry which is preliminary data.</text>
</comment>
<dbReference type="CDD" id="cd00431">
    <property type="entry name" value="cysteine_hydrolases"/>
    <property type="match status" value="1"/>
</dbReference>
<comment type="similarity">
    <text evidence="1">Belongs to the isochorismatase family.</text>
</comment>
<keyword evidence="2" id="KW-0378">Hydrolase</keyword>
<dbReference type="GO" id="GO:0016787">
    <property type="term" value="F:hydrolase activity"/>
    <property type="evidence" value="ECO:0007669"/>
    <property type="project" value="UniProtKB-KW"/>
</dbReference>
<evidence type="ECO:0000313" key="5">
    <source>
        <dbReference type="Proteomes" id="UP000789595"/>
    </source>
</evidence>
<gene>
    <name evidence="4" type="ORF">PECAL_4P11080</name>
</gene>